<feature type="transmembrane region" description="Helical" evidence="6">
    <location>
        <begin position="120"/>
        <end position="139"/>
    </location>
</feature>
<dbReference type="PANTHER" id="PTHR43791:SF18">
    <property type="entry name" value="NICOTINIC ACID TRANSPORTER TNA1, PUTATIVE (AFU_ORTHOLOGUE AFUA_3G03820)-RELATED"/>
    <property type="match status" value="1"/>
</dbReference>
<feature type="domain" description="Major facilitator superfamily (MFS) profile" evidence="7">
    <location>
        <begin position="55"/>
        <end position="253"/>
    </location>
</feature>
<dbReference type="FunFam" id="1.20.1250.20:FF:000034">
    <property type="entry name" value="MFS general substrate transporter"/>
    <property type="match status" value="1"/>
</dbReference>
<evidence type="ECO:0000259" key="7">
    <source>
        <dbReference type="PROSITE" id="PS50850"/>
    </source>
</evidence>
<evidence type="ECO:0000313" key="8">
    <source>
        <dbReference type="EMBL" id="PGG97669.1"/>
    </source>
</evidence>
<dbReference type="STRING" id="1447875.A0A2B7WMB2"/>
<feature type="transmembrane region" description="Helical" evidence="6">
    <location>
        <begin position="214"/>
        <end position="236"/>
    </location>
</feature>
<evidence type="ECO:0000313" key="9">
    <source>
        <dbReference type="Proteomes" id="UP000223968"/>
    </source>
</evidence>
<dbReference type="GO" id="GO:0022857">
    <property type="term" value="F:transmembrane transporter activity"/>
    <property type="evidence" value="ECO:0007669"/>
    <property type="project" value="InterPro"/>
</dbReference>
<keyword evidence="5 6" id="KW-0472">Membrane</keyword>
<feature type="transmembrane region" description="Helical" evidence="6">
    <location>
        <begin position="183"/>
        <end position="202"/>
    </location>
</feature>
<feature type="transmembrane region" description="Helical" evidence="6">
    <location>
        <begin position="51"/>
        <end position="71"/>
    </location>
</feature>
<reference evidence="8 9" key="1">
    <citation type="submission" date="2017-10" db="EMBL/GenBank/DDBJ databases">
        <title>Comparative genomics in systemic dimorphic fungi from Ajellomycetaceae.</title>
        <authorList>
            <person name="Munoz J.F."/>
            <person name="Mcewen J.G."/>
            <person name="Clay O.K."/>
            <person name="Cuomo C.A."/>
        </authorList>
    </citation>
    <scope>NUCLEOTIDE SEQUENCE [LARGE SCALE GENOMIC DNA]</scope>
    <source>
        <strain evidence="8 9">UAMH5409</strain>
    </source>
</reference>
<feature type="transmembrane region" description="Helical" evidence="6">
    <location>
        <begin position="151"/>
        <end position="171"/>
    </location>
</feature>
<dbReference type="Pfam" id="PF07690">
    <property type="entry name" value="MFS_1"/>
    <property type="match status" value="1"/>
</dbReference>
<keyword evidence="9" id="KW-1185">Reference proteome</keyword>
<dbReference type="OrthoDB" id="2985014at2759"/>
<dbReference type="EMBL" id="PDNB01000242">
    <property type="protein sequence ID" value="PGG97669.1"/>
    <property type="molecule type" value="Genomic_DNA"/>
</dbReference>
<evidence type="ECO:0000256" key="6">
    <source>
        <dbReference type="SAM" id="Phobius"/>
    </source>
</evidence>
<evidence type="ECO:0000256" key="3">
    <source>
        <dbReference type="ARBA" id="ARBA00022692"/>
    </source>
</evidence>
<keyword evidence="4 6" id="KW-1133">Transmembrane helix</keyword>
<evidence type="ECO:0000256" key="1">
    <source>
        <dbReference type="ARBA" id="ARBA00004141"/>
    </source>
</evidence>
<keyword evidence="3 6" id="KW-0812">Transmembrane</keyword>
<keyword evidence="2" id="KW-0813">Transport</keyword>
<accession>A0A2B7WMB2</accession>
<dbReference type="InterPro" id="IPR020846">
    <property type="entry name" value="MFS_dom"/>
</dbReference>
<evidence type="ECO:0000256" key="4">
    <source>
        <dbReference type="ARBA" id="ARBA00022989"/>
    </source>
</evidence>
<dbReference type="Gene3D" id="1.20.1250.20">
    <property type="entry name" value="MFS general substrate transporter like domains"/>
    <property type="match status" value="1"/>
</dbReference>
<evidence type="ECO:0000256" key="5">
    <source>
        <dbReference type="ARBA" id="ARBA00023136"/>
    </source>
</evidence>
<gene>
    <name evidence="8" type="ORF">AJ79_09128</name>
</gene>
<dbReference type="GO" id="GO:0016020">
    <property type="term" value="C:membrane"/>
    <property type="evidence" value="ECO:0007669"/>
    <property type="project" value="UniProtKB-SubCell"/>
</dbReference>
<feature type="transmembrane region" description="Helical" evidence="6">
    <location>
        <begin position="91"/>
        <end position="108"/>
    </location>
</feature>
<evidence type="ECO:0000256" key="2">
    <source>
        <dbReference type="ARBA" id="ARBA00022448"/>
    </source>
</evidence>
<comment type="caution">
    <text evidence="8">The sequence shown here is derived from an EMBL/GenBank/DDBJ whole genome shotgun (WGS) entry which is preliminary data.</text>
</comment>
<organism evidence="8 9">
    <name type="scientific">Helicocarpus griseus UAMH5409</name>
    <dbReference type="NCBI Taxonomy" id="1447875"/>
    <lineage>
        <taxon>Eukaryota</taxon>
        <taxon>Fungi</taxon>
        <taxon>Dikarya</taxon>
        <taxon>Ascomycota</taxon>
        <taxon>Pezizomycotina</taxon>
        <taxon>Eurotiomycetes</taxon>
        <taxon>Eurotiomycetidae</taxon>
        <taxon>Onygenales</taxon>
        <taxon>Ajellomycetaceae</taxon>
        <taxon>Helicocarpus</taxon>
    </lineage>
</organism>
<dbReference type="InterPro" id="IPR036259">
    <property type="entry name" value="MFS_trans_sf"/>
</dbReference>
<sequence>MQKTSSVEKDDRVENVAEKKHDVQFSPELHEFNELATHFGEKRTKSLLRRVDFRLMPPLAILYLVAFIDRANIGNAKLQNLERDLNLSPQQFAWCLTIFFFPYSLFEVPSNVMLKILKPSIWLTFIVFTWGVIMTVMGLVQNYSGLLGCRFFLGVFEAGLFPGCAFITTCWYTRFEVQYRVALFYTAASLSGAFSGLLAFAIGNMEGIRGYSGWRWLFIIEGTGTCVIATICYFLIPDNPSTSRWLTREEHDF</sequence>
<proteinExistence type="predicted"/>
<protein>
    <recommendedName>
        <fullName evidence="7">Major facilitator superfamily (MFS) profile domain-containing protein</fullName>
    </recommendedName>
</protein>
<dbReference type="Proteomes" id="UP000223968">
    <property type="component" value="Unassembled WGS sequence"/>
</dbReference>
<dbReference type="InterPro" id="IPR011701">
    <property type="entry name" value="MFS"/>
</dbReference>
<comment type="subcellular location">
    <subcellularLocation>
        <location evidence="1">Membrane</location>
        <topology evidence="1">Multi-pass membrane protein</topology>
    </subcellularLocation>
</comment>
<dbReference type="PROSITE" id="PS50850">
    <property type="entry name" value="MFS"/>
    <property type="match status" value="1"/>
</dbReference>
<dbReference type="SUPFAM" id="SSF103473">
    <property type="entry name" value="MFS general substrate transporter"/>
    <property type="match status" value="1"/>
</dbReference>
<dbReference type="AlphaFoldDB" id="A0A2B7WMB2"/>
<name>A0A2B7WMB2_9EURO</name>
<dbReference type="PANTHER" id="PTHR43791">
    <property type="entry name" value="PERMEASE-RELATED"/>
    <property type="match status" value="1"/>
</dbReference>